<dbReference type="OrthoDB" id="9825408at2"/>
<reference evidence="2" key="2">
    <citation type="submission" date="2011-01" db="EMBL/GenBank/DDBJ databases">
        <title>The Non-contiguous Finished genome of Clostridium papyrosolvens.</title>
        <authorList>
            <person name="Lucas S."/>
            <person name="Copeland A."/>
            <person name="Lapidus A."/>
            <person name="Cheng J.-F."/>
            <person name="Goodwin L."/>
            <person name="Pitluck S."/>
            <person name="Misra M."/>
            <person name="Chertkov O."/>
            <person name="Detter J.C."/>
            <person name="Han C."/>
            <person name="Tapia R."/>
            <person name="Land M."/>
            <person name="Hauser L."/>
            <person name="Kyrpides N."/>
            <person name="Ivanova N."/>
            <person name="Pagani I."/>
            <person name="Mouttaki H."/>
            <person name="He Z."/>
            <person name="Zhou J."/>
            <person name="Hemme C.L."/>
            <person name="Woyke T."/>
        </authorList>
    </citation>
    <scope>NUCLEOTIDE SEQUENCE [LARGE SCALE GENOMIC DNA]</scope>
    <source>
        <strain evidence="2">DSM 2782</strain>
    </source>
</reference>
<dbReference type="RefSeq" id="WP_004617018.1">
    <property type="nucleotide sequence ID" value="NZ_ACXX02000002.1"/>
</dbReference>
<dbReference type="Pfam" id="PF02557">
    <property type="entry name" value="VanY"/>
    <property type="match status" value="1"/>
</dbReference>
<dbReference type="AlphaFoldDB" id="F1T8Y9"/>
<dbReference type="STRING" id="588581.Cpap_3399"/>
<dbReference type="EMBL" id="ACXX02000002">
    <property type="protein sequence ID" value="EGD48971.1"/>
    <property type="molecule type" value="Genomic_DNA"/>
</dbReference>
<name>F1T8Y9_9FIRM</name>
<dbReference type="Proteomes" id="UP000003860">
    <property type="component" value="Unassembled WGS sequence"/>
</dbReference>
<gene>
    <name evidence="2" type="ORF">Cpap_3399</name>
</gene>
<organism evidence="2 3">
    <name type="scientific">Ruminiclostridium papyrosolvens DSM 2782</name>
    <dbReference type="NCBI Taxonomy" id="588581"/>
    <lineage>
        <taxon>Bacteria</taxon>
        <taxon>Bacillati</taxon>
        <taxon>Bacillota</taxon>
        <taxon>Clostridia</taxon>
        <taxon>Eubacteriales</taxon>
        <taxon>Oscillospiraceae</taxon>
        <taxon>Ruminiclostridium</taxon>
    </lineage>
</organism>
<evidence type="ECO:0000259" key="1">
    <source>
        <dbReference type="Pfam" id="PF02557"/>
    </source>
</evidence>
<dbReference type="eggNOG" id="ENOG5033PQF">
    <property type="taxonomic scope" value="Bacteria"/>
</dbReference>
<proteinExistence type="predicted"/>
<sequence>MPGVKFKYPDETSVFPKLVSAINALCAEYGNSCICTSGYRSLEKQKIINAQTLAKSKDNYQKPNGAVYNKQGQCLAAAYGKSNHCYCIAMDISDVWFKALTNKEIEKFGLVKPMSYEPWHVQLIEHTGLSLSQKVAIKKSVLGIKRS</sequence>
<reference evidence="2" key="1">
    <citation type="submission" date="2009-07" db="EMBL/GenBank/DDBJ databases">
        <authorList>
            <consortium name="US DOE Joint Genome Institute (JGI-PGF)"/>
            <person name="Lucas S."/>
            <person name="Copeland A."/>
            <person name="Lapidus A."/>
            <person name="Glavina del Rio T."/>
            <person name="Tice H."/>
            <person name="Bruce D."/>
            <person name="Goodwin L."/>
            <person name="Pitluck S."/>
            <person name="Larimer F."/>
            <person name="Land M.L."/>
            <person name="Mouttaki H."/>
            <person name="He Z."/>
            <person name="Zhou J."/>
            <person name="Hemme C.L."/>
        </authorList>
    </citation>
    <scope>NUCLEOTIDE SEQUENCE</scope>
    <source>
        <strain evidence="2">DSM 2782</strain>
    </source>
</reference>
<dbReference type="InterPro" id="IPR009045">
    <property type="entry name" value="Zn_M74/Hedgehog-like"/>
</dbReference>
<protein>
    <submittedName>
        <fullName evidence="2">Peptidase M15B and M15C DD-carboxypeptidase VanY/endolysin</fullName>
    </submittedName>
</protein>
<comment type="caution">
    <text evidence="2">The sequence shown here is derived from an EMBL/GenBank/DDBJ whole genome shotgun (WGS) entry which is preliminary data.</text>
</comment>
<dbReference type="Gene3D" id="3.30.1380.10">
    <property type="match status" value="1"/>
</dbReference>
<keyword evidence="3" id="KW-1185">Reference proteome</keyword>
<feature type="domain" description="D-alanyl-D-alanine carboxypeptidase-like core" evidence="1">
    <location>
        <begin position="20"/>
        <end position="98"/>
    </location>
</feature>
<dbReference type="GO" id="GO:0004180">
    <property type="term" value="F:carboxypeptidase activity"/>
    <property type="evidence" value="ECO:0007669"/>
    <property type="project" value="UniProtKB-KW"/>
</dbReference>
<dbReference type="InterPro" id="IPR003709">
    <property type="entry name" value="VanY-like_core_dom"/>
</dbReference>
<evidence type="ECO:0000313" key="2">
    <source>
        <dbReference type="EMBL" id="EGD48971.1"/>
    </source>
</evidence>
<evidence type="ECO:0000313" key="3">
    <source>
        <dbReference type="Proteomes" id="UP000003860"/>
    </source>
</evidence>
<dbReference type="SUPFAM" id="SSF55166">
    <property type="entry name" value="Hedgehog/DD-peptidase"/>
    <property type="match status" value="1"/>
</dbReference>
<accession>F1T8Y9</accession>
<dbReference type="GO" id="GO:0006508">
    <property type="term" value="P:proteolysis"/>
    <property type="evidence" value="ECO:0007669"/>
    <property type="project" value="InterPro"/>
</dbReference>